<dbReference type="CDD" id="cd03801">
    <property type="entry name" value="GT4_PimA-like"/>
    <property type="match status" value="1"/>
</dbReference>
<proteinExistence type="predicted"/>
<dbReference type="SUPFAM" id="SSF53756">
    <property type="entry name" value="UDP-Glycosyltransferase/glycogen phosphorylase"/>
    <property type="match status" value="1"/>
</dbReference>
<accession>X1RUP3</accession>
<reference evidence="3" key="1">
    <citation type="journal article" date="2014" name="Front. Microbiol.">
        <title>High frequency of phylogenetically diverse reductive dehalogenase-homologous genes in deep subseafloor sedimentary metagenomes.</title>
        <authorList>
            <person name="Kawai M."/>
            <person name="Futagami T."/>
            <person name="Toyoda A."/>
            <person name="Takaki Y."/>
            <person name="Nishi S."/>
            <person name="Hori S."/>
            <person name="Arai W."/>
            <person name="Tsubouchi T."/>
            <person name="Morono Y."/>
            <person name="Uchiyama I."/>
            <person name="Ito T."/>
            <person name="Fujiyama A."/>
            <person name="Inagaki F."/>
            <person name="Takami H."/>
        </authorList>
    </citation>
    <scope>NUCLEOTIDE SEQUENCE</scope>
    <source>
        <strain evidence="3">Expedition CK06-06</strain>
    </source>
</reference>
<feature type="domain" description="Glycosyl transferase family 1" evidence="1">
    <location>
        <begin position="181"/>
        <end position="218"/>
    </location>
</feature>
<dbReference type="InterPro" id="IPR001296">
    <property type="entry name" value="Glyco_trans_1"/>
</dbReference>
<dbReference type="AlphaFoldDB" id="X1RUP3"/>
<sequence length="233" mass="27394">PTFSHFSGIDRLVEIKTREYIKKGYRVDIFVLSASIKPKNAGLYVLGMPRNPLLERFYRLFMFLDIKKIDRYVETLKKYDMIISHLYPMNILAYKAKKKNKRIKYVYHNAGIGITETYSLLEKIYLRLFKYFTNRTIRNADKVISISNFIRKELKKETGINSKVEYVTIDKERFHKGISGKKIREKYNIKNEPVLLYVGRISPHKGIHLLIESFKLVQTTSAYLMHSSGLIIA</sequence>
<organism evidence="3">
    <name type="scientific">marine sediment metagenome</name>
    <dbReference type="NCBI Taxonomy" id="412755"/>
    <lineage>
        <taxon>unclassified sequences</taxon>
        <taxon>metagenomes</taxon>
        <taxon>ecological metagenomes</taxon>
    </lineage>
</organism>
<evidence type="ECO:0008006" key="4">
    <source>
        <dbReference type="Google" id="ProtNLM"/>
    </source>
</evidence>
<gene>
    <name evidence="3" type="ORF">S12H4_14813</name>
</gene>
<dbReference type="Pfam" id="PF13439">
    <property type="entry name" value="Glyco_transf_4"/>
    <property type="match status" value="1"/>
</dbReference>
<dbReference type="EMBL" id="BARW01007076">
    <property type="protein sequence ID" value="GAI84398.1"/>
    <property type="molecule type" value="Genomic_DNA"/>
</dbReference>
<dbReference type="Pfam" id="PF00534">
    <property type="entry name" value="Glycos_transf_1"/>
    <property type="match status" value="1"/>
</dbReference>
<protein>
    <recommendedName>
        <fullName evidence="4">Glycosyltransferase subfamily 4-like N-terminal domain-containing protein</fullName>
    </recommendedName>
</protein>
<dbReference type="PANTHER" id="PTHR45947:SF3">
    <property type="entry name" value="SULFOQUINOVOSYL TRANSFERASE SQD2"/>
    <property type="match status" value="1"/>
</dbReference>
<dbReference type="InterPro" id="IPR050194">
    <property type="entry name" value="Glycosyltransferase_grp1"/>
</dbReference>
<comment type="caution">
    <text evidence="3">The sequence shown here is derived from an EMBL/GenBank/DDBJ whole genome shotgun (WGS) entry which is preliminary data.</text>
</comment>
<dbReference type="PANTHER" id="PTHR45947">
    <property type="entry name" value="SULFOQUINOVOSYL TRANSFERASE SQD2"/>
    <property type="match status" value="1"/>
</dbReference>
<evidence type="ECO:0000313" key="3">
    <source>
        <dbReference type="EMBL" id="GAI84398.1"/>
    </source>
</evidence>
<feature type="domain" description="Glycosyltransferase subfamily 4-like N-terminal" evidence="2">
    <location>
        <begin position="8"/>
        <end position="166"/>
    </location>
</feature>
<dbReference type="InterPro" id="IPR028098">
    <property type="entry name" value="Glyco_trans_4-like_N"/>
</dbReference>
<name>X1RUP3_9ZZZZ</name>
<evidence type="ECO:0000259" key="1">
    <source>
        <dbReference type="Pfam" id="PF00534"/>
    </source>
</evidence>
<dbReference type="GO" id="GO:0016757">
    <property type="term" value="F:glycosyltransferase activity"/>
    <property type="evidence" value="ECO:0007669"/>
    <property type="project" value="InterPro"/>
</dbReference>
<feature type="non-terminal residue" evidence="3">
    <location>
        <position position="1"/>
    </location>
</feature>
<dbReference type="Gene3D" id="3.40.50.2000">
    <property type="entry name" value="Glycogen Phosphorylase B"/>
    <property type="match status" value="2"/>
</dbReference>
<evidence type="ECO:0000259" key="2">
    <source>
        <dbReference type="Pfam" id="PF13439"/>
    </source>
</evidence>